<gene>
    <name evidence="2" type="ORF">SEVIR_1G053500v2</name>
</gene>
<feature type="compositionally biased region" description="Pro residues" evidence="1">
    <location>
        <begin position="123"/>
        <end position="144"/>
    </location>
</feature>
<feature type="region of interest" description="Disordered" evidence="1">
    <location>
        <begin position="1"/>
        <end position="144"/>
    </location>
</feature>
<protein>
    <submittedName>
        <fullName evidence="2">Uncharacterized protein</fullName>
    </submittedName>
</protein>
<accession>A0A4U6WHT2</accession>
<feature type="compositionally biased region" description="Low complexity" evidence="1">
    <location>
        <begin position="86"/>
        <end position="97"/>
    </location>
</feature>
<reference evidence="2" key="1">
    <citation type="submission" date="2019-03" db="EMBL/GenBank/DDBJ databases">
        <title>WGS assembly of Setaria viridis.</title>
        <authorList>
            <person name="Huang P."/>
            <person name="Jenkins J."/>
            <person name="Grimwood J."/>
            <person name="Barry K."/>
            <person name="Healey A."/>
            <person name="Mamidi S."/>
            <person name="Sreedasyam A."/>
            <person name="Shu S."/>
            <person name="Feldman M."/>
            <person name="Wu J."/>
            <person name="Yu Y."/>
            <person name="Chen C."/>
            <person name="Johnson J."/>
            <person name="Rokhsar D."/>
            <person name="Baxter I."/>
            <person name="Schmutz J."/>
            <person name="Brutnell T."/>
            <person name="Kellogg E."/>
        </authorList>
    </citation>
    <scope>NUCLEOTIDE SEQUENCE [LARGE SCALE GENOMIC DNA]</scope>
</reference>
<feature type="compositionally biased region" description="Pro residues" evidence="1">
    <location>
        <begin position="98"/>
        <end position="107"/>
    </location>
</feature>
<evidence type="ECO:0000256" key="1">
    <source>
        <dbReference type="SAM" id="MobiDB-lite"/>
    </source>
</evidence>
<keyword evidence="3" id="KW-1185">Reference proteome</keyword>
<sequence length="206" mass="21534">MPPAGNMFGFESDGGGWREPAPGRNPTPRSRIEPPLSLALSRLLASSPLPPGSSPPPLDPPLSLPTASSPVAPPPSSPVTAPPLSDPASSPAADLLVAPPPPPPPYPCNCSPLVPSQIRRPRPPPARRSPIRLPPRNPASPLAPPALRLPRFLASSQIRLTPWFPTIAVCLLQLRAPAAQVNNLLTPLVPLLLRPLAGPPSSLFFS</sequence>
<evidence type="ECO:0000313" key="3">
    <source>
        <dbReference type="Proteomes" id="UP000298652"/>
    </source>
</evidence>
<evidence type="ECO:0000313" key="2">
    <source>
        <dbReference type="EMBL" id="TKW37537.1"/>
    </source>
</evidence>
<feature type="compositionally biased region" description="Low complexity" evidence="1">
    <location>
        <begin position="34"/>
        <end position="47"/>
    </location>
</feature>
<dbReference type="Gramene" id="TKW37537">
    <property type="protein sequence ID" value="TKW37537"/>
    <property type="gene ID" value="SEVIR_1G053500v2"/>
</dbReference>
<feature type="compositionally biased region" description="Pro residues" evidence="1">
    <location>
        <begin position="48"/>
        <end position="63"/>
    </location>
</feature>
<feature type="compositionally biased region" description="Pro residues" evidence="1">
    <location>
        <begin position="71"/>
        <end position="85"/>
    </location>
</feature>
<proteinExistence type="predicted"/>
<dbReference type="EMBL" id="CM016552">
    <property type="protein sequence ID" value="TKW37537.1"/>
    <property type="molecule type" value="Genomic_DNA"/>
</dbReference>
<dbReference type="Proteomes" id="UP000298652">
    <property type="component" value="Chromosome 1"/>
</dbReference>
<name>A0A4U6WHT2_SETVI</name>
<dbReference type="OMA" id="PPAGNMF"/>
<dbReference type="AlphaFoldDB" id="A0A4U6WHT2"/>
<organism evidence="2 3">
    <name type="scientific">Setaria viridis</name>
    <name type="common">Green bristlegrass</name>
    <name type="synonym">Setaria italica subsp. viridis</name>
    <dbReference type="NCBI Taxonomy" id="4556"/>
    <lineage>
        <taxon>Eukaryota</taxon>
        <taxon>Viridiplantae</taxon>
        <taxon>Streptophyta</taxon>
        <taxon>Embryophyta</taxon>
        <taxon>Tracheophyta</taxon>
        <taxon>Spermatophyta</taxon>
        <taxon>Magnoliopsida</taxon>
        <taxon>Liliopsida</taxon>
        <taxon>Poales</taxon>
        <taxon>Poaceae</taxon>
        <taxon>PACMAD clade</taxon>
        <taxon>Panicoideae</taxon>
        <taxon>Panicodae</taxon>
        <taxon>Paniceae</taxon>
        <taxon>Cenchrinae</taxon>
        <taxon>Setaria</taxon>
    </lineage>
</organism>